<reference evidence="3" key="1">
    <citation type="journal article" date="2020" name="G3 (Bethesda)">
        <title>High-Quality Assemblies for Three Invasive Social Wasps from the &lt;i&gt;Vespula&lt;/i&gt; Genus.</title>
        <authorList>
            <person name="Harrop T.W.R."/>
            <person name="Guhlin J."/>
            <person name="McLaughlin G.M."/>
            <person name="Permina E."/>
            <person name="Stockwell P."/>
            <person name="Gilligan J."/>
            <person name="Le Lec M.F."/>
            <person name="Gruber M.A.M."/>
            <person name="Quinn O."/>
            <person name="Lovegrove M."/>
            <person name="Duncan E.J."/>
            <person name="Remnant E.J."/>
            <person name="Van Eeckhoven J."/>
            <person name="Graham B."/>
            <person name="Knapp R.A."/>
            <person name="Langford K.W."/>
            <person name="Kronenberg Z."/>
            <person name="Press M.O."/>
            <person name="Eacker S.M."/>
            <person name="Wilson-Rankin E.E."/>
            <person name="Purcell J."/>
            <person name="Lester P.J."/>
            <person name="Dearden P.K."/>
        </authorList>
    </citation>
    <scope>NUCLEOTIDE SEQUENCE</scope>
    <source>
        <strain evidence="3">Volc-1</strain>
    </source>
</reference>
<feature type="compositionally biased region" description="Basic and acidic residues" evidence="1">
    <location>
        <begin position="344"/>
        <end position="356"/>
    </location>
</feature>
<feature type="region of interest" description="Disordered" evidence="1">
    <location>
        <begin position="76"/>
        <end position="101"/>
    </location>
</feature>
<feature type="transmembrane region" description="Helical" evidence="2">
    <location>
        <begin position="527"/>
        <end position="548"/>
    </location>
</feature>
<comment type="caution">
    <text evidence="3">The sequence shown here is derived from an EMBL/GenBank/DDBJ whole genome shotgun (WGS) entry which is preliminary data.</text>
</comment>
<evidence type="ECO:0000313" key="3">
    <source>
        <dbReference type="EMBL" id="KAF7426920.1"/>
    </source>
</evidence>
<feature type="region of interest" description="Disordered" evidence="1">
    <location>
        <begin position="270"/>
        <end position="358"/>
    </location>
</feature>
<evidence type="ECO:0000256" key="1">
    <source>
        <dbReference type="SAM" id="MobiDB-lite"/>
    </source>
</evidence>
<protein>
    <submittedName>
        <fullName evidence="3">Uncharacterized protein</fullName>
    </submittedName>
</protein>
<organism evidence="3 4">
    <name type="scientific">Vespula pensylvanica</name>
    <name type="common">Western yellow jacket</name>
    <name type="synonym">Wasp</name>
    <dbReference type="NCBI Taxonomy" id="30213"/>
    <lineage>
        <taxon>Eukaryota</taxon>
        <taxon>Metazoa</taxon>
        <taxon>Ecdysozoa</taxon>
        <taxon>Arthropoda</taxon>
        <taxon>Hexapoda</taxon>
        <taxon>Insecta</taxon>
        <taxon>Pterygota</taxon>
        <taxon>Neoptera</taxon>
        <taxon>Endopterygota</taxon>
        <taxon>Hymenoptera</taxon>
        <taxon>Apocrita</taxon>
        <taxon>Aculeata</taxon>
        <taxon>Vespoidea</taxon>
        <taxon>Vespidae</taxon>
        <taxon>Vespinae</taxon>
        <taxon>Vespula</taxon>
    </lineage>
</organism>
<keyword evidence="2" id="KW-1133">Transmembrane helix</keyword>
<evidence type="ECO:0000256" key="2">
    <source>
        <dbReference type="SAM" id="Phobius"/>
    </source>
</evidence>
<feature type="compositionally biased region" description="Low complexity" evidence="1">
    <location>
        <begin position="79"/>
        <end position="90"/>
    </location>
</feature>
<dbReference type="EMBL" id="JACSDY010000005">
    <property type="protein sequence ID" value="KAF7426920.1"/>
    <property type="molecule type" value="Genomic_DNA"/>
</dbReference>
<feature type="compositionally biased region" description="Polar residues" evidence="1">
    <location>
        <begin position="324"/>
        <end position="343"/>
    </location>
</feature>
<dbReference type="AlphaFoldDB" id="A0A834UAQ1"/>
<gene>
    <name evidence="3" type="ORF">H0235_006614</name>
</gene>
<feature type="compositionally biased region" description="Polar residues" evidence="1">
    <location>
        <begin position="305"/>
        <end position="315"/>
    </location>
</feature>
<proteinExistence type="predicted"/>
<evidence type="ECO:0000313" key="4">
    <source>
        <dbReference type="Proteomes" id="UP000600918"/>
    </source>
</evidence>
<name>A0A834UAQ1_VESPE</name>
<keyword evidence="4" id="KW-1185">Reference proteome</keyword>
<keyword evidence="2" id="KW-0812">Transmembrane</keyword>
<sequence length="558" mass="61415">MLEREKVRTGAAIATALTVSTGNRISPDGVVSSLQLPNDRYACNPDSIYSVPRNDLHEVEWVEPDAVDAEVSRLVAGSSTTTTTTTTTRNNPRRCCRTSTSSGYSSHSPPLSAGSYSCYASAVPGQSIFRSTAPQTMKDQFGGGLAVIHEGEAIPRPIWPSVFTSVPQEFYIRDDGKTEYDRMYTCCGCGCTYTYSSYDWNYGRPTATSAREILLELSRTLNSVIEGETTMTPEEILHNISKTVAQGINLKKSSIYEYVRQNPAWLNDGKNTSSILSSKTSSQSTGKDSSSLQSRTKNSSSSSSTRVNPVNSKVYGSTRRFHNSAWSTPRCTCDSSNRNVESSTCEKTRPGLEKKTSSSTEIHCQKPLDLCTCKCFKESTQQSRRKQSTCTSVHIGDSEKQAIVELDGLNQNRNGLVSGEPEYTMVSSYWFDSKFFLCNYFLVANSEVVGLTGTRFYRNGIDVKQLECSDGGSSNEGMVVPSTKGAWNHHNTRGFIGDLDFTLDVTRAERLGRAIAKAKRNRQWCRALTTLFGLVFFVLSVVVVSLSVTRGRKVFGSM</sequence>
<dbReference type="Proteomes" id="UP000600918">
    <property type="component" value="Unassembled WGS sequence"/>
</dbReference>
<feature type="compositionally biased region" description="Low complexity" evidence="1">
    <location>
        <begin position="273"/>
        <end position="304"/>
    </location>
</feature>
<accession>A0A834UAQ1</accession>
<keyword evidence="2" id="KW-0472">Membrane</keyword>